<evidence type="ECO:0000256" key="4">
    <source>
        <dbReference type="ARBA" id="ARBA00022737"/>
    </source>
</evidence>
<evidence type="ECO:0000313" key="9">
    <source>
        <dbReference type="EMBL" id="MCP1336100.1"/>
    </source>
</evidence>
<evidence type="ECO:0000256" key="7">
    <source>
        <dbReference type="SAM" id="Phobius"/>
    </source>
</evidence>
<dbReference type="PROSITE" id="PS51202">
    <property type="entry name" value="RCK_C"/>
    <property type="match status" value="2"/>
</dbReference>
<comment type="caution">
    <text evidence="9">The sequence shown here is derived from an EMBL/GenBank/DDBJ whole genome shotgun (WGS) entry which is preliminary data.</text>
</comment>
<keyword evidence="2" id="KW-0813">Transport</keyword>
<feature type="transmembrane region" description="Helical" evidence="7">
    <location>
        <begin position="593"/>
        <end position="612"/>
    </location>
</feature>
<feature type="transmembrane region" description="Helical" evidence="7">
    <location>
        <begin position="531"/>
        <end position="547"/>
    </location>
</feature>
<dbReference type="EMBL" id="JAMZFT010000001">
    <property type="protein sequence ID" value="MCP1336100.1"/>
    <property type="molecule type" value="Genomic_DNA"/>
</dbReference>
<feature type="transmembrane region" description="Helical" evidence="7">
    <location>
        <begin position="12"/>
        <end position="27"/>
    </location>
</feature>
<dbReference type="InterPro" id="IPR006037">
    <property type="entry name" value="RCK_C"/>
</dbReference>
<sequence length="614" mass="64196">MPSFADAAPQMWLSFAIIAVAVVSYAWERVSIELTSIATIVALAVLFHLYPLAGPDGAPLVTPATMIEGFGNSALVTILSLLVVGQGLFQTGALNEPVRRLLALGGGRPRTLLFGVFVCVMVVSAFLNNTPVAIMFIPVLVTIVERLRLPTSRVMIPLSYVCVLGGMTTLIGSSTNLLVADAARSAGLAPIGFFDFTFPGLVLAAAGFVYVLFVTPYLLPDRATMAGALVAQTGKQFIAQIDLVRGHPLVGAEAVAGLFPKLPDLTVRLIQRGGRTLLPPFDDITLSEGDTVIVAATRKALTDILTTRPKLLVGDGLEAPEEGDVGRVTAERMLTEAIVAPGSRLIGQSLAHVSFPARTGCLVLGIQRRSRMLRASLDEIRLEAGDVLLLVGSEPQLDILRADRDLVVLETSATALPALESARTALAIFAAVVVAASTGLLPTMIAGLSGAMLMIASGALNLRQAGRAIDRRIVLIVAASLAMGSALQATGGAAFLGTALVSGLSQFGPAAVLSALFLLIALLTNVLSNNATAVLFAPIAVSAANALGVPPEVFVYGVVFAANCSFATPMAYQTNLLVMGPGHYRFSDFVRAGAPLIVLLWIVFSVFAPWYYGV</sequence>
<keyword evidence="10" id="KW-1185">Reference proteome</keyword>
<dbReference type="InterPro" id="IPR036721">
    <property type="entry name" value="RCK_C_sf"/>
</dbReference>
<dbReference type="Pfam" id="PF02080">
    <property type="entry name" value="TrkA_C"/>
    <property type="match status" value="1"/>
</dbReference>
<feature type="transmembrane region" description="Helical" evidence="7">
    <location>
        <begin position="473"/>
        <end position="501"/>
    </location>
</feature>
<comment type="subcellular location">
    <subcellularLocation>
        <location evidence="1">Membrane</location>
        <topology evidence="1">Multi-pass membrane protein</topology>
    </subcellularLocation>
</comment>
<evidence type="ECO:0000256" key="6">
    <source>
        <dbReference type="ARBA" id="ARBA00023136"/>
    </source>
</evidence>
<dbReference type="InterPro" id="IPR051679">
    <property type="entry name" value="DASS-Related_Transporters"/>
</dbReference>
<organism evidence="9 10">
    <name type="scientific">Futiania mangrovi</name>
    <dbReference type="NCBI Taxonomy" id="2959716"/>
    <lineage>
        <taxon>Bacteria</taxon>
        <taxon>Pseudomonadati</taxon>
        <taxon>Pseudomonadota</taxon>
        <taxon>Alphaproteobacteria</taxon>
        <taxon>Futianiales</taxon>
        <taxon>Futianiaceae</taxon>
        <taxon>Futiania</taxon>
    </lineage>
</organism>
<keyword evidence="5 7" id="KW-1133">Transmembrane helix</keyword>
<feature type="transmembrane region" description="Helical" evidence="7">
    <location>
        <begin position="426"/>
        <end position="453"/>
    </location>
</feature>
<reference evidence="9" key="1">
    <citation type="submission" date="2022-06" db="EMBL/GenBank/DDBJ databases">
        <title>Isolation and Genomics of Futiania mangrovii gen. nov., sp. nov., a Rare and Metabolically-versatile member in the Class Alphaproteobacteria.</title>
        <authorList>
            <person name="Liu L."/>
            <person name="Huang W.-C."/>
            <person name="Pan J."/>
            <person name="Li J."/>
            <person name="Huang Y."/>
            <person name="Du H."/>
            <person name="Liu Y."/>
            <person name="Li M."/>
        </authorList>
    </citation>
    <scope>NUCLEOTIDE SEQUENCE</scope>
    <source>
        <strain evidence="9">FT118</strain>
    </source>
</reference>
<dbReference type="GO" id="GO:0006813">
    <property type="term" value="P:potassium ion transport"/>
    <property type="evidence" value="ECO:0007669"/>
    <property type="project" value="InterPro"/>
</dbReference>
<evidence type="ECO:0000256" key="2">
    <source>
        <dbReference type="ARBA" id="ARBA00022448"/>
    </source>
</evidence>
<keyword evidence="6 7" id="KW-0472">Membrane</keyword>
<feature type="transmembrane region" description="Helical" evidence="7">
    <location>
        <begin position="157"/>
        <end position="179"/>
    </location>
</feature>
<feature type="transmembrane region" description="Helical" evidence="7">
    <location>
        <begin position="73"/>
        <end position="91"/>
    </location>
</feature>
<dbReference type="PANTHER" id="PTHR43652">
    <property type="entry name" value="BASIC AMINO ACID ANTIPORTER YFCC-RELATED"/>
    <property type="match status" value="1"/>
</dbReference>
<evidence type="ECO:0000256" key="5">
    <source>
        <dbReference type="ARBA" id="ARBA00022989"/>
    </source>
</evidence>
<evidence type="ECO:0000259" key="8">
    <source>
        <dbReference type="PROSITE" id="PS51202"/>
    </source>
</evidence>
<dbReference type="RefSeq" id="WP_269332097.1">
    <property type="nucleotide sequence ID" value="NZ_JAMZFT010000001.1"/>
</dbReference>
<dbReference type="SUPFAM" id="SSF116726">
    <property type="entry name" value="TrkA C-terminal domain-like"/>
    <property type="match status" value="2"/>
</dbReference>
<dbReference type="PANTHER" id="PTHR43652:SF2">
    <property type="entry name" value="BASIC AMINO ACID ANTIPORTER YFCC-RELATED"/>
    <property type="match status" value="1"/>
</dbReference>
<name>A0A9J6P8M9_9PROT</name>
<keyword evidence="3 7" id="KW-0812">Transmembrane</keyword>
<feature type="domain" description="RCK C-terminal" evidence="8">
    <location>
        <begin position="320"/>
        <end position="406"/>
    </location>
</feature>
<proteinExistence type="predicted"/>
<dbReference type="InterPro" id="IPR004680">
    <property type="entry name" value="Cit_transptr-like_dom"/>
</dbReference>
<dbReference type="Proteomes" id="UP001055804">
    <property type="component" value="Unassembled WGS sequence"/>
</dbReference>
<protein>
    <submittedName>
        <fullName evidence="9">SLC13 family permease</fullName>
    </submittedName>
</protein>
<gene>
    <name evidence="9" type="ORF">NJQ99_06765</name>
</gene>
<dbReference type="GO" id="GO:0005886">
    <property type="term" value="C:plasma membrane"/>
    <property type="evidence" value="ECO:0007669"/>
    <property type="project" value="TreeGrafter"/>
</dbReference>
<feature type="transmembrane region" description="Helical" evidence="7">
    <location>
        <begin position="34"/>
        <end position="53"/>
    </location>
</feature>
<evidence type="ECO:0000313" key="10">
    <source>
        <dbReference type="Proteomes" id="UP001055804"/>
    </source>
</evidence>
<feature type="domain" description="RCK C-terminal" evidence="8">
    <location>
        <begin position="226"/>
        <end position="310"/>
    </location>
</feature>
<feature type="transmembrane region" description="Helical" evidence="7">
    <location>
        <begin position="191"/>
        <end position="213"/>
    </location>
</feature>
<feature type="transmembrane region" description="Helical" evidence="7">
    <location>
        <begin position="112"/>
        <end position="137"/>
    </location>
</feature>
<dbReference type="Gene3D" id="3.30.70.1450">
    <property type="entry name" value="Regulator of K+ conductance, C-terminal domain"/>
    <property type="match status" value="2"/>
</dbReference>
<evidence type="ECO:0000256" key="1">
    <source>
        <dbReference type="ARBA" id="ARBA00004141"/>
    </source>
</evidence>
<accession>A0A9J6P8M9</accession>
<evidence type="ECO:0000256" key="3">
    <source>
        <dbReference type="ARBA" id="ARBA00022692"/>
    </source>
</evidence>
<dbReference type="GO" id="GO:0008324">
    <property type="term" value="F:monoatomic cation transmembrane transporter activity"/>
    <property type="evidence" value="ECO:0007669"/>
    <property type="project" value="InterPro"/>
</dbReference>
<feature type="transmembrane region" description="Helical" evidence="7">
    <location>
        <begin position="507"/>
        <end position="524"/>
    </location>
</feature>
<dbReference type="Pfam" id="PF03600">
    <property type="entry name" value="CitMHS"/>
    <property type="match status" value="1"/>
</dbReference>
<keyword evidence="4" id="KW-0677">Repeat</keyword>
<dbReference type="AlphaFoldDB" id="A0A9J6P8M9"/>